<name>A0ABV0IEL4_9MICC</name>
<dbReference type="Proteomes" id="UP001484097">
    <property type="component" value="Unassembled WGS sequence"/>
</dbReference>
<accession>A0ABV0IEL4</accession>
<proteinExistence type="predicted"/>
<feature type="compositionally biased region" description="Basic residues" evidence="1">
    <location>
        <begin position="73"/>
        <end position="84"/>
    </location>
</feature>
<dbReference type="EMBL" id="JBDXMX010000001">
    <property type="protein sequence ID" value="MEO9246114.1"/>
    <property type="molecule type" value="Genomic_DNA"/>
</dbReference>
<comment type="caution">
    <text evidence="2">The sequence shown here is derived from an EMBL/GenBank/DDBJ whole genome shotgun (WGS) entry which is preliminary data.</text>
</comment>
<gene>
    <name evidence="2" type="ORF">ABDK96_00245</name>
</gene>
<reference evidence="2 3" key="1">
    <citation type="submission" date="2024-05" db="EMBL/GenBank/DDBJ databases">
        <authorList>
            <person name="Yi C."/>
        </authorList>
    </citation>
    <scope>NUCLEOTIDE SEQUENCE [LARGE SCALE GENOMIC DNA]</scope>
    <source>
        <strain evidence="2 3">XS13</strain>
    </source>
</reference>
<evidence type="ECO:0000313" key="3">
    <source>
        <dbReference type="Proteomes" id="UP001484097"/>
    </source>
</evidence>
<keyword evidence="3" id="KW-1185">Reference proteome</keyword>
<sequence length="92" mass="9583">MKSAAARPIPAPGTLTITTFNVLHAEQDRTGRSGLGMLHGPALALEEAGTLPPAPGLEDYLPAPRATGPCSPRLKRTPTRRRGAHPAARSPS</sequence>
<evidence type="ECO:0000256" key="1">
    <source>
        <dbReference type="SAM" id="MobiDB-lite"/>
    </source>
</evidence>
<protein>
    <submittedName>
        <fullName evidence="2">Uncharacterized protein</fullName>
    </submittedName>
</protein>
<organism evidence="2 3">
    <name type="scientific">Citricoccus nitrophenolicus</name>
    <dbReference type="NCBI Taxonomy" id="863575"/>
    <lineage>
        <taxon>Bacteria</taxon>
        <taxon>Bacillati</taxon>
        <taxon>Actinomycetota</taxon>
        <taxon>Actinomycetes</taxon>
        <taxon>Micrococcales</taxon>
        <taxon>Micrococcaceae</taxon>
        <taxon>Citricoccus</taxon>
    </lineage>
</organism>
<dbReference type="RefSeq" id="WP_347918029.1">
    <property type="nucleotide sequence ID" value="NZ_JBDXMX010000001.1"/>
</dbReference>
<evidence type="ECO:0000313" key="2">
    <source>
        <dbReference type="EMBL" id="MEO9246114.1"/>
    </source>
</evidence>
<feature type="region of interest" description="Disordered" evidence="1">
    <location>
        <begin position="47"/>
        <end position="92"/>
    </location>
</feature>